<dbReference type="Proteomes" id="UP000035760">
    <property type="component" value="Unassembled WGS sequence"/>
</dbReference>
<dbReference type="Gene3D" id="3.30.565.10">
    <property type="entry name" value="Histidine kinase-like ATPase, C-terminal domain"/>
    <property type="match status" value="1"/>
</dbReference>
<feature type="region of interest" description="C" evidence="10">
    <location>
        <begin position="560"/>
        <end position="633"/>
    </location>
</feature>
<evidence type="ECO:0000313" key="13">
    <source>
        <dbReference type="EMBL" id="CDI02167.1"/>
    </source>
</evidence>
<evidence type="ECO:0000256" key="6">
    <source>
        <dbReference type="ARBA" id="ARBA00023016"/>
    </source>
</evidence>
<protein>
    <recommendedName>
        <fullName evidence="9 10">Chaperone protein HtpG</fullName>
    </recommendedName>
    <alternativeName>
        <fullName evidence="10">Heat shock protein HtpG</fullName>
    </alternativeName>
    <alternativeName>
        <fullName evidence="10">High temperature protein G</fullName>
    </alternativeName>
</protein>
<comment type="caution">
    <text evidence="13">The sequence shown here is derived from an EMBL/GenBank/DDBJ whole genome shotgun (WGS) entry which is preliminary data.</text>
</comment>
<keyword evidence="14" id="KW-1185">Reference proteome</keyword>
<dbReference type="SMART" id="SM00387">
    <property type="entry name" value="HATPase_c"/>
    <property type="match status" value="1"/>
</dbReference>
<evidence type="ECO:0000259" key="12">
    <source>
        <dbReference type="SMART" id="SM00387"/>
    </source>
</evidence>
<dbReference type="InterPro" id="IPR001404">
    <property type="entry name" value="Hsp90_fam"/>
</dbReference>
<comment type="subunit">
    <text evidence="10">Homodimer.</text>
</comment>
<dbReference type="HAMAP" id="MF_00505">
    <property type="entry name" value="HSP90"/>
    <property type="match status" value="1"/>
</dbReference>
<accession>W6M3H9</accession>
<evidence type="ECO:0000256" key="2">
    <source>
        <dbReference type="ARBA" id="ARBA00008239"/>
    </source>
</evidence>
<keyword evidence="4 10" id="KW-0547">Nucleotide-binding</keyword>
<comment type="caution">
    <text evidence="10">Lacks conserved residue(s) required for the propagation of feature annotation.</text>
</comment>
<feature type="domain" description="Histidine kinase/HSP90-like ATPase" evidence="12">
    <location>
        <begin position="30"/>
        <end position="187"/>
    </location>
</feature>
<dbReference type="Pfam" id="PF00183">
    <property type="entry name" value="HSP90"/>
    <property type="match status" value="1"/>
</dbReference>
<keyword evidence="5 10" id="KW-0067">ATP-binding</keyword>
<proteinExistence type="inferred from homology"/>
<evidence type="ECO:0000256" key="9">
    <source>
        <dbReference type="ARBA" id="ARBA00070675"/>
    </source>
</evidence>
<evidence type="ECO:0000256" key="3">
    <source>
        <dbReference type="ARBA" id="ARBA00022490"/>
    </source>
</evidence>
<dbReference type="FunFam" id="3.30.230.80:FF:000002">
    <property type="entry name" value="Molecular chaperone HtpG"/>
    <property type="match status" value="1"/>
</dbReference>
<dbReference type="SUPFAM" id="SSF55874">
    <property type="entry name" value="ATPase domain of HSP90 chaperone/DNA topoisomerase II/histidine kinase"/>
    <property type="match status" value="1"/>
</dbReference>
<comment type="subcellular location">
    <subcellularLocation>
        <location evidence="1 10">Cytoplasm</location>
    </subcellularLocation>
</comment>
<feature type="binding site" evidence="11">
    <location>
        <position position="177"/>
    </location>
    <ligand>
        <name>ATP</name>
        <dbReference type="ChEBI" id="CHEBI:30616"/>
    </ligand>
</feature>
<dbReference type="GO" id="GO:0005524">
    <property type="term" value="F:ATP binding"/>
    <property type="evidence" value="ECO:0007669"/>
    <property type="project" value="UniProtKB-UniRule"/>
</dbReference>
<dbReference type="InterPro" id="IPR003594">
    <property type="entry name" value="HATPase_dom"/>
</dbReference>
<dbReference type="Pfam" id="PF13589">
    <property type="entry name" value="HATPase_c_3"/>
    <property type="match status" value="1"/>
</dbReference>
<evidence type="ECO:0000256" key="10">
    <source>
        <dbReference type="HAMAP-Rule" id="MF_00505"/>
    </source>
</evidence>
<organism evidence="13 14">
    <name type="scientific">Candidatus Competibacter denitrificans Run_A_D11</name>
    <dbReference type="NCBI Taxonomy" id="1400863"/>
    <lineage>
        <taxon>Bacteria</taxon>
        <taxon>Pseudomonadati</taxon>
        <taxon>Pseudomonadota</taxon>
        <taxon>Gammaproteobacteria</taxon>
        <taxon>Candidatus Competibacteraceae</taxon>
        <taxon>Candidatus Competibacter</taxon>
    </lineage>
</organism>
<dbReference type="InterPro" id="IPR020575">
    <property type="entry name" value="Hsp90_N"/>
</dbReference>
<dbReference type="GO" id="GO:0016887">
    <property type="term" value="F:ATP hydrolysis activity"/>
    <property type="evidence" value="ECO:0007669"/>
    <property type="project" value="InterPro"/>
</dbReference>
<dbReference type="InterPro" id="IPR036890">
    <property type="entry name" value="HATPase_C_sf"/>
</dbReference>
<reference evidence="13" key="2">
    <citation type="submission" date="2014-03" db="EMBL/GenBank/DDBJ databases">
        <title>Candidatus Competibacter-lineage genomes retrieved from metagenomes reveal functional metabolic diversity.</title>
        <authorList>
            <person name="McIlroy S.J."/>
            <person name="Albertsen M."/>
            <person name="Andresen E.K."/>
            <person name="Saunders A.M."/>
            <person name="Kristiansen R."/>
            <person name="Stokholm-Bjerregaard M."/>
            <person name="Nielsen K.L."/>
            <person name="Nielsen P.H."/>
        </authorList>
    </citation>
    <scope>NUCLEOTIDE SEQUENCE</scope>
    <source>
        <strain evidence="13">Run_A_D11</strain>
    </source>
</reference>
<dbReference type="AlphaFoldDB" id="W6M3H9"/>
<dbReference type="GO" id="GO:0051082">
    <property type="term" value="F:unfolded protein binding"/>
    <property type="evidence" value="ECO:0007669"/>
    <property type="project" value="UniProtKB-UniRule"/>
</dbReference>
<keyword evidence="6 10" id="KW-0346">Stress response</keyword>
<feature type="binding site" evidence="11">
    <location>
        <position position="83"/>
    </location>
    <ligand>
        <name>ATP</name>
        <dbReference type="ChEBI" id="CHEBI:30616"/>
    </ligand>
</feature>
<dbReference type="GO" id="GO:0005737">
    <property type="term" value="C:cytoplasm"/>
    <property type="evidence" value="ECO:0007669"/>
    <property type="project" value="UniProtKB-SubCell"/>
</dbReference>
<feature type="binding site" evidence="11">
    <location>
        <position position="342"/>
    </location>
    <ligand>
        <name>ATP</name>
        <dbReference type="ChEBI" id="CHEBI:30616"/>
    </ligand>
</feature>
<evidence type="ECO:0000256" key="4">
    <source>
        <dbReference type="ARBA" id="ARBA00022741"/>
    </source>
</evidence>
<evidence type="ECO:0000256" key="8">
    <source>
        <dbReference type="ARBA" id="ARBA00058590"/>
    </source>
</evidence>
<evidence type="ECO:0000313" key="14">
    <source>
        <dbReference type="Proteomes" id="UP000035760"/>
    </source>
</evidence>
<dbReference type="PIRSF" id="PIRSF002583">
    <property type="entry name" value="Hsp90"/>
    <property type="match status" value="1"/>
</dbReference>
<dbReference type="OrthoDB" id="9802640at2"/>
<dbReference type="EMBL" id="CBTJ020000032">
    <property type="protein sequence ID" value="CDI02167.1"/>
    <property type="molecule type" value="Genomic_DNA"/>
</dbReference>
<dbReference type="FunFam" id="3.30.565.10:FF:000009">
    <property type="entry name" value="Molecular chaperone HtpG"/>
    <property type="match status" value="1"/>
</dbReference>
<dbReference type="InterPro" id="IPR019805">
    <property type="entry name" value="Heat_shock_protein_90_CS"/>
</dbReference>
<comment type="function">
    <text evidence="8 10">Molecular chaperone. Has ATPase activity.</text>
</comment>
<feature type="region of interest" description="A; substrate-binding" evidence="10">
    <location>
        <begin position="1"/>
        <end position="342"/>
    </location>
</feature>
<feature type="binding site" evidence="11">
    <location>
        <position position="96"/>
    </location>
    <ligand>
        <name>ATP</name>
        <dbReference type="ChEBI" id="CHEBI:30616"/>
    </ligand>
</feature>
<feature type="binding site" evidence="11">
    <location>
        <position position="37"/>
    </location>
    <ligand>
        <name>ATP</name>
        <dbReference type="ChEBI" id="CHEBI:30616"/>
    </ligand>
</feature>
<dbReference type="Gene3D" id="3.30.230.80">
    <property type="match status" value="1"/>
</dbReference>
<name>W6M3H9_9GAMM</name>
<feature type="binding site" evidence="11">
    <location>
        <begin position="125"/>
        <end position="130"/>
    </location>
    <ligand>
        <name>ATP</name>
        <dbReference type="ChEBI" id="CHEBI:30616"/>
    </ligand>
</feature>
<feature type="binding site" evidence="11">
    <location>
        <begin position="103"/>
        <end position="104"/>
    </location>
    <ligand>
        <name>ATP</name>
        <dbReference type="ChEBI" id="CHEBI:30616"/>
    </ligand>
</feature>
<sequence>MTVEARKETLGFQAEVQQLLRLVAHSLYSHKEVFLRELISNASDACDKLRFEALTDGALYEKAPDLKIRVSFDKDARTITVADNGIGMDRQEVIDNIGTIARSGTRQFMQKLTGDQARDANLIGQFGVGFYSSFIVADKVTLRTRRAGLGPEHGVLWESSGEGDYTLENIDKAARGTEVTLHLREDEAELLNEWQLRSIITKYSDHITLPVIMPVQKYSEDKDAPPQIEDERINQAAALWARPKQEITKEEYKEFYKHVGHDFEDPLAWTHNRVEGKLEYTSLLFLPGRAPFDLWDREQRHGVKLYVQRVFIMDDADHLMPRYLRFVRGVIDSNDLPLNISREILQSSKVVDGIRAGSVKKVLGLLEDLAQNDAEKYGKFWKEFGRALKEGPAEDYGNREQIAKLFRFSSTHTDSSDQIVTLSDYISRMKDGQDKIYYITAESFAAAKNSPHLEIFRKKGLEVLLLTDRVDEWLMSHLNEFDGKHFQSVAKGALDLDKIASEEEKQEQKQAEDQHKDLLAKVKEVLGDQVKEVRVSTRLTDSPACLVVDEHALSSHLERMLRDAGQNVPMSKPYLELNPQHPLVGRLKSESDASRFGDLTNLLFEQAVLAEGGQLEDPASFVKRLNALLLAMG</sequence>
<evidence type="ECO:0000256" key="11">
    <source>
        <dbReference type="PIRSR" id="PIRSR002583-1"/>
    </source>
</evidence>
<evidence type="ECO:0000256" key="1">
    <source>
        <dbReference type="ARBA" id="ARBA00004496"/>
    </source>
</evidence>
<evidence type="ECO:0000256" key="5">
    <source>
        <dbReference type="ARBA" id="ARBA00022840"/>
    </source>
</evidence>
<dbReference type="PROSITE" id="PS00298">
    <property type="entry name" value="HSP90"/>
    <property type="match status" value="1"/>
</dbReference>
<reference evidence="13" key="1">
    <citation type="submission" date="2013-07" db="EMBL/GenBank/DDBJ databases">
        <authorList>
            <person name="McIlroy S."/>
        </authorList>
    </citation>
    <scope>NUCLEOTIDE SEQUENCE [LARGE SCALE GENOMIC DNA]</scope>
    <source>
        <strain evidence="13">Run_A_D11</strain>
    </source>
</reference>
<evidence type="ECO:0000256" key="7">
    <source>
        <dbReference type="ARBA" id="ARBA00023186"/>
    </source>
</evidence>
<dbReference type="Gene3D" id="1.20.120.790">
    <property type="entry name" value="Heat shock protein 90, C-terminal domain"/>
    <property type="match status" value="1"/>
</dbReference>
<keyword evidence="7 10" id="KW-0143">Chaperone</keyword>
<dbReference type="RefSeq" id="WP_048672035.1">
    <property type="nucleotide sequence ID" value="NZ_CBTJ020000032.1"/>
</dbReference>
<gene>
    <name evidence="10 13" type="primary">htpG</name>
    <name evidence="13" type="ORF">BN873_260023</name>
</gene>
<feature type="binding site" evidence="11">
    <location>
        <position position="88"/>
    </location>
    <ligand>
        <name>ATP</name>
        <dbReference type="ChEBI" id="CHEBI:30616"/>
    </ligand>
</feature>
<comment type="similarity">
    <text evidence="2 10">Belongs to the heat shock protein 90 family.</text>
</comment>
<dbReference type="PANTHER" id="PTHR11528">
    <property type="entry name" value="HEAT SHOCK PROTEIN 90 FAMILY MEMBER"/>
    <property type="match status" value="1"/>
</dbReference>
<dbReference type="Gene3D" id="3.40.50.11260">
    <property type="match status" value="1"/>
</dbReference>
<dbReference type="CDD" id="cd16927">
    <property type="entry name" value="HATPase_Hsp90-like"/>
    <property type="match status" value="1"/>
</dbReference>
<dbReference type="SUPFAM" id="SSF54211">
    <property type="entry name" value="Ribosomal protein S5 domain 2-like"/>
    <property type="match status" value="1"/>
</dbReference>
<keyword evidence="3 10" id="KW-0963">Cytoplasm</keyword>
<dbReference type="InterPro" id="IPR037196">
    <property type="entry name" value="HSP90_C"/>
</dbReference>
<dbReference type="NCBIfam" id="NF003555">
    <property type="entry name" value="PRK05218.1"/>
    <property type="match status" value="1"/>
</dbReference>
<feature type="binding site" evidence="11">
    <location>
        <position position="41"/>
    </location>
    <ligand>
        <name>ATP</name>
        <dbReference type="ChEBI" id="CHEBI:30616"/>
    </ligand>
</feature>
<dbReference type="STRING" id="1400863.BN873_260023"/>
<dbReference type="InterPro" id="IPR020568">
    <property type="entry name" value="Ribosomal_Su5_D2-typ_SF"/>
</dbReference>
<dbReference type="GO" id="GO:0140662">
    <property type="term" value="F:ATP-dependent protein folding chaperone"/>
    <property type="evidence" value="ECO:0007669"/>
    <property type="project" value="InterPro"/>
</dbReference>
<dbReference type="PRINTS" id="PR00775">
    <property type="entry name" value="HEATSHOCK90"/>
</dbReference>
<dbReference type="SUPFAM" id="SSF110942">
    <property type="entry name" value="HSP90 C-terminal domain"/>
    <property type="match status" value="1"/>
</dbReference>